<feature type="region of interest" description="Disordered" evidence="1">
    <location>
        <begin position="50"/>
        <end position="84"/>
    </location>
</feature>
<reference evidence="3" key="1">
    <citation type="submission" date="2025-08" db="UniProtKB">
        <authorList>
            <consortium name="RefSeq"/>
        </authorList>
    </citation>
    <scope>IDENTIFICATION</scope>
    <source>
        <tissue evidence="3">Whole body</tissue>
    </source>
</reference>
<sequence>MCLQPSFLSMLNDNELRVLLDEAITYKCPKDREGKSNLFKELLQEAEADKTEEGRRVISNSRCLPGSNRRRHKRESVSERLTHGGSLQNLAQPIASEFNSSFAYLTFSSCHTYGSSRRKNKKYTRLSVSARQREGGSLPSNVNASHNLASLANLDLTFDKKSFYEERSAYDWTNKEKSKSLDKPSYTSLPRSFLGPTNLRLLR</sequence>
<proteinExistence type="predicted"/>
<evidence type="ECO:0000313" key="2">
    <source>
        <dbReference type="Proteomes" id="UP000504618"/>
    </source>
</evidence>
<dbReference type="RefSeq" id="XP_024872780.1">
    <property type="nucleotide sequence ID" value="XM_025017012.1"/>
</dbReference>
<name>A0A6J1PVA2_9HYME</name>
<dbReference type="GeneID" id="112455216"/>
<dbReference type="AlphaFoldDB" id="A0A6J1PVA2"/>
<evidence type="ECO:0000313" key="3">
    <source>
        <dbReference type="RefSeq" id="XP_024872780.1"/>
    </source>
</evidence>
<keyword evidence="2" id="KW-1185">Reference proteome</keyword>
<protein>
    <submittedName>
        <fullName evidence="3">Uncharacterized protein LOC112455216 isoform X2</fullName>
    </submittedName>
</protein>
<organism evidence="2 3">
    <name type="scientific">Temnothorax curvispinosus</name>
    <dbReference type="NCBI Taxonomy" id="300111"/>
    <lineage>
        <taxon>Eukaryota</taxon>
        <taxon>Metazoa</taxon>
        <taxon>Ecdysozoa</taxon>
        <taxon>Arthropoda</taxon>
        <taxon>Hexapoda</taxon>
        <taxon>Insecta</taxon>
        <taxon>Pterygota</taxon>
        <taxon>Neoptera</taxon>
        <taxon>Endopterygota</taxon>
        <taxon>Hymenoptera</taxon>
        <taxon>Apocrita</taxon>
        <taxon>Aculeata</taxon>
        <taxon>Formicoidea</taxon>
        <taxon>Formicidae</taxon>
        <taxon>Myrmicinae</taxon>
        <taxon>Temnothorax</taxon>
    </lineage>
</organism>
<dbReference type="Proteomes" id="UP000504618">
    <property type="component" value="Unplaced"/>
</dbReference>
<gene>
    <name evidence="3" type="primary">LOC112455216</name>
</gene>
<accession>A0A6J1PVA2</accession>
<evidence type="ECO:0000256" key="1">
    <source>
        <dbReference type="SAM" id="MobiDB-lite"/>
    </source>
</evidence>